<accession>A0ABT5W9A4</accession>
<comment type="caution">
    <text evidence="16">The sequence shown here is derived from an EMBL/GenBank/DDBJ whole genome shotgun (WGS) entry which is preliminary data.</text>
</comment>
<dbReference type="RefSeq" id="WP_255893570.1">
    <property type="nucleotide sequence ID" value="NZ_JAMZEG020000001.1"/>
</dbReference>
<evidence type="ECO:0000259" key="15">
    <source>
        <dbReference type="Pfam" id="PF07715"/>
    </source>
</evidence>
<keyword evidence="8 12" id="KW-0798">TonB box</keyword>
<keyword evidence="4" id="KW-0410">Iron transport</keyword>
<feature type="signal peptide" evidence="13">
    <location>
        <begin position="1"/>
        <end position="25"/>
    </location>
</feature>
<evidence type="ECO:0000256" key="5">
    <source>
        <dbReference type="ARBA" id="ARBA00022692"/>
    </source>
</evidence>
<dbReference type="SUPFAM" id="SSF56935">
    <property type="entry name" value="Porins"/>
    <property type="match status" value="1"/>
</dbReference>
<dbReference type="InterPro" id="IPR000531">
    <property type="entry name" value="Beta-barrel_TonB"/>
</dbReference>
<dbReference type="Proteomes" id="UP001139522">
    <property type="component" value="Unassembled WGS sequence"/>
</dbReference>
<evidence type="ECO:0000256" key="6">
    <source>
        <dbReference type="ARBA" id="ARBA00023004"/>
    </source>
</evidence>
<reference evidence="16" key="1">
    <citation type="submission" date="2023-01" db="EMBL/GenBank/DDBJ databases">
        <title>Psychroserpens sp. MSW6 and Marinomonas sp. RSW2, isolated from seawater.</title>
        <authorList>
            <person name="Kristyanto S."/>
            <person name="Jung J."/>
            <person name="Kim J.M."/>
            <person name="Jeon C.O."/>
        </authorList>
    </citation>
    <scope>NUCLEOTIDE SEQUENCE</scope>
    <source>
        <strain evidence="16">RSW2</strain>
    </source>
</reference>
<proteinExistence type="inferred from homology"/>
<evidence type="ECO:0000256" key="4">
    <source>
        <dbReference type="ARBA" id="ARBA00022496"/>
    </source>
</evidence>
<keyword evidence="10 11" id="KW-0998">Cell outer membrane</keyword>
<dbReference type="EMBL" id="JAMZEG020000001">
    <property type="protein sequence ID" value="MDE8601403.1"/>
    <property type="molecule type" value="Genomic_DNA"/>
</dbReference>
<dbReference type="Pfam" id="PF00593">
    <property type="entry name" value="TonB_dep_Rec_b-barrel"/>
    <property type="match status" value="1"/>
</dbReference>
<evidence type="ECO:0000256" key="10">
    <source>
        <dbReference type="ARBA" id="ARBA00023237"/>
    </source>
</evidence>
<organism evidence="16 17">
    <name type="scientific">Marinomonas maritima</name>
    <dbReference type="NCBI Taxonomy" id="2940935"/>
    <lineage>
        <taxon>Bacteria</taxon>
        <taxon>Pseudomonadati</taxon>
        <taxon>Pseudomonadota</taxon>
        <taxon>Gammaproteobacteria</taxon>
        <taxon>Oceanospirillales</taxon>
        <taxon>Oceanospirillaceae</taxon>
        <taxon>Marinomonas</taxon>
    </lineage>
</organism>
<keyword evidence="16" id="KW-0675">Receptor</keyword>
<evidence type="ECO:0000259" key="14">
    <source>
        <dbReference type="Pfam" id="PF00593"/>
    </source>
</evidence>
<dbReference type="PANTHER" id="PTHR32552">
    <property type="entry name" value="FERRICHROME IRON RECEPTOR-RELATED"/>
    <property type="match status" value="1"/>
</dbReference>
<feature type="chain" id="PRO_5046430030" evidence="13">
    <location>
        <begin position="26"/>
        <end position="670"/>
    </location>
</feature>
<dbReference type="InterPro" id="IPR039426">
    <property type="entry name" value="TonB-dep_rcpt-like"/>
</dbReference>
<evidence type="ECO:0000256" key="1">
    <source>
        <dbReference type="ARBA" id="ARBA00004571"/>
    </source>
</evidence>
<name>A0ABT5W9A4_9GAMM</name>
<dbReference type="Pfam" id="PF07715">
    <property type="entry name" value="Plug"/>
    <property type="match status" value="1"/>
</dbReference>
<keyword evidence="6" id="KW-0408">Iron</keyword>
<protein>
    <submittedName>
        <fullName evidence="16">TonB-dependent receptor</fullName>
    </submittedName>
</protein>
<sequence>MKRRLLFLTTLIASALTLTIPSVFAEESTADEVTLLPELTVTANKKEQILSIVPVHASVYDAEQLQDEGVDGLSKLEGKFAGLSFQPFGQSGVNSPVLRGLTANFNALSSSTLLIVDGVPTLTAQGFESTFVDVDRIEILRGPQSTVYGRNAEVGVISIFSKDLDGEDKTRLGLGVGSRNKKIVQAATSQTLIEDTLYASLSGEFVEQDGFIDNITTGEKADDKEHQNFSAGLRWLAPENTDFELRYRRQGYDDGAMLWNSARASERATVASGTDSYNASVGQTISVNATHNTLSGLLFNSVTAYNDFKDDVQQDTDFSAAEALYIGRDHRLRTLSQEFRLEGNIGDSEWLVGAYLEGQDHDLTTTSKNYFGLAALKAEQTSRSYALFTNWSVPLRSDIRFITGIRASHDEVKIAPTNSDAKSEMWTALTPQLTLQYSINIDHMMYATYAEGMRAGGFNTVSAAANYSSYDPEKNQSVELGWKGKLLNKQLNYSLAVYHMDMKKMQVMAMPGVGVIYLTNAAKATSEGVEASVAYNFNENWSMETSVAWNKTRFDEFVDGSNDYSGNQNLFAPEMNGHLTFRYDGVNGFSAAASFVASRSVYLDAANTYEQKGYEVVNLSTNYAITEKTKISAYVNNVNNREYDAVGYQNGYVTVYSPPREYGVKFTLDL</sequence>
<keyword evidence="5 11" id="KW-0812">Transmembrane</keyword>
<evidence type="ECO:0000313" key="16">
    <source>
        <dbReference type="EMBL" id="MDE8601403.1"/>
    </source>
</evidence>
<evidence type="ECO:0000256" key="9">
    <source>
        <dbReference type="ARBA" id="ARBA00023136"/>
    </source>
</evidence>
<evidence type="ECO:0000256" key="11">
    <source>
        <dbReference type="PROSITE-ProRule" id="PRU01360"/>
    </source>
</evidence>
<keyword evidence="2 11" id="KW-0813">Transport</keyword>
<comment type="subcellular location">
    <subcellularLocation>
        <location evidence="1 11">Cell outer membrane</location>
        <topology evidence="1 11">Multi-pass membrane protein</topology>
    </subcellularLocation>
</comment>
<keyword evidence="7" id="KW-0406">Ion transport</keyword>
<keyword evidence="3 11" id="KW-1134">Transmembrane beta strand</keyword>
<dbReference type="CDD" id="cd01347">
    <property type="entry name" value="ligand_gated_channel"/>
    <property type="match status" value="1"/>
</dbReference>
<evidence type="ECO:0000256" key="8">
    <source>
        <dbReference type="ARBA" id="ARBA00023077"/>
    </source>
</evidence>
<dbReference type="InterPro" id="IPR036942">
    <property type="entry name" value="Beta-barrel_TonB_sf"/>
</dbReference>
<dbReference type="InterPro" id="IPR012910">
    <property type="entry name" value="Plug_dom"/>
</dbReference>
<keyword evidence="9 11" id="KW-0472">Membrane</keyword>
<evidence type="ECO:0000256" key="13">
    <source>
        <dbReference type="SAM" id="SignalP"/>
    </source>
</evidence>
<feature type="domain" description="TonB-dependent receptor-like beta-barrel" evidence="14">
    <location>
        <begin position="239"/>
        <end position="638"/>
    </location>
</feature>
<keyword evidence="17" id="KW-1185">Reference proteome</keyword>
<evidence type="ECO:0000256" key="3">
    <source>
        <dbReference type="ARBA" id="ARBA00022452"/>
    </source>
</evidence>
<dbReference type="Gene3D" id="2.40.170.20">
    <property type="entry name" value="TonB-dependent receptor, beta-barrel domain"/>
    <property type="match status" value="1"/>
</dbReference>
<comment type="similarity">
    <text evidence="11 12">Belongs to the TonB-dependent receptor family.</text>
</comment>
<evidence type="ECO:0000256" key="2">
    <source>
        <dbReference type="ARBA" id="ARBA00022448"/>
    </source>
</evidence>
<gene>
    <name evidence="16" type="ORF">M3I01_000470</name>
</gene>
<dbReference type="PROSITE" id="PS52016">
    <property type="entry name" value="TONB_DEPENDENT_REC_3"/>
    <property type="match status" value="1"/>
</dbReference>
<feature type="domain" description="TonB-dependent receptor plug" evidence="15">
    <location>
        <begin position="53"/>
        <end position="156"/>
    </location>
</feature>
<dbReference type="PANTHER" id="PTHR32552:SF81">
    <property type="entry name" value="TONB-DEPENDENT OUTER MEMBRANE RECEPTOR"/>
    <property type="match status" value="1"/>
</dbReference>
<evidence type="ECO:0000256" key="7">
    <source>
        <dbReference type="ARBA" id="ARBA00023065"/>
    </source>
</evidence>
<evidence type="ECO:0000313" key="17">
    <source>
        <dbReference type="Proteomes" id="UP001139522"/>
    </source>
</evidence>
<evidence type="ECO:0000256" key="12">
    <source>
        <dbReference type="RuleBase" id="RU003357"/>
    </source>
</evidence>
<keyword evidence="13" id="KW-0732">Signal</keyword>